<dbReference type="Gene3D" id="1.25.40.10">
    <property type="entry name" value="Tetratricopeptide repeat domain"/>
    <property type="match status" value="1"/>
</dbReference>
<dbReference type="Gene3D" id="3.40.50.10610">
    <property type="entry name" value="ABC-type transport auxiliary lipoprotein component"/>
    <property type="match status" value="1"/>
</dbReference>
<dbReference type="EMBL" id="DXAQ01000031">
    <property type="protein sequence ID" value="HIZ88694.1"/>
    <property type="molecule type" value="Genomic_DNA"/>
</dbReference>
<dbReference type="SMART" id="SM00028">
    <property type="entry name" value="TPR"/>
    <property type="match status" value="2"/>
</dbReference>
<name>A0A9D2GST1_9BACT</name>
<evidence type="ECO:0000313" key="1">
    <source>
        <dbReference type="EMBL" id="HIZ88694.1"/>
    </source>
</evidence>
<dbReference type="Proteomes" id="UP000824176">
    <property type="component" value="Unassembled WGS sequence"/>
</dbReference>
<dbReference type="SUPFAM" id="SSF48452">
    <property type="entry name" value="TPR-like"/>
    <property type="match status" value="1"/>
</dbReference>
<dbReference type="InterPro" id="IPR005534">
    <property type="entry name" value="Curli_assmbl/transp-comp_CsgG"/>
</dbReference>
<comment type="caution">
    <text evidence="1">The sequence shown here is derived from an EMBL/GenBank/DDBJ whole genome shotgun (WGS) entry which is preliminary data.</text>
</comment>
<dbReference type="InterPro" id="IPR011990">
    <property type="entry name" value="TPR-like_helical_dom_sf"/>
</dbReference>
<dbReference type="AlphaFoldDB" id="A0A9D2GST1"/>
<evidence type="ECO:0008006" key="3">
    <source>
        <dbReference type="Google" id="ProtNLM"/>
    </source>
</evidence>
<evidence type="ECO:0000313" key="2">
    <source>
        <dbReference type="Proteomes" id="UP000824176"/>
    </source>
</evidence>
<proteinExistence type="predicted"/>
<dbReference type="PROSITE" id="PS51257">
    <property type="entry name" value="PROKAR_LIPOPROTEIN"/>
    <property type="match status" value="1"/>
</dbReference>
<dbReference type="GO" id="GO:0030288">
    <property type="term" value="C:outer membrane-bounded periplasmic space"/>
    <property type="evidence" value="ECO:0007669"/>
    <property type="project" value="InterPro"/>
</dbReference>
<gene>
    <name evidence="1" type="ORF">H9804_02020</name>
</gene>
<dbReference type="Pfam" id="PF03783">
    <property type="entry name" value="CsgG"/>
    <property type="match status" value="1"/>
</dbReference>
<reference evidence="1" key="2">
    <citation type="submission" date="2021-04" db="EMBL/GenBank/DDBJ databases">
        <authorList>
            <person name="Gilroy R."/>
        </authorList>
    </citation>
    <scope>NUCLEOTIDE SEQUENCE</scope>
    <source>
        <strain evidence="1">ChiW4-1371</strain>
    </source>
</reference>
<dbReference type="InterPro" id="IPR019734">
    <property type="entry name" value="TPR_rpt"/>
</dbReference>
<organism evidence="1 2">
    <name type="scientific">Candidatus Mucispirillum faecigallinarum</name>
    <dbReference type="NCBI Taxonomy" id="2838699"/>
    <lineage>
        <taxon>Bacteria</taxon>
        <taxon>Pseudomonadati</taxon>
        <taxon>Deferribacterota</taxon>
        <taxon>Deferribacteres</taxon>
        <taxon>Deferribacterales</taxon>
        <taxon>Mucispirillaceae</taxon>
        <taxon>Mucispirillum</taxon>
    </lineage>
</organism>
<reference evidence="1" key="1">
    <citation type="journal article" date="2021" name="PeerJ">
        <title>Extensive microbial diversity within the chicken gut microbiome revealed by metagenomics and culture.</title>
        <authorList>
            <person name="Gilroy R."/>
            <person name="Ravi A."/>
            <person name="Getino M."/>
            <person name="Pursley I."/>
            <person name="Horton D.L."/>
            <person name="Alikhan N.F."/>
            <person name="Baker D."/>
            <person name="Gharbi K."/>
            <person name="Hall N."/>
            <person name="Watson M."/>
            <person name="Adriaenssens E.M."/>
            <person name="Foster-Nyarko E."/>
            <person name="Jarju S."/>
            <person name="Secka A."/>
            <person name="Antonio M."/>
            <person name="Oren A."/>
            <person name="Chaudhuri R.R."/>
            <person name="La Ragione R."/>
            <person name="Hildebrand F."/>
            <person name="Pallen M.J."/>
        </authorList>
    </citation>
    <scope>NUCLEOTIDE SEQUENCE</scope>
    <source>
        <strain evidence="1">ChiW4-1371</strain>
    </source>
</reference>
<sequence>MRHILQNIILIIFSVVLLSGCATKINASKIIPAGSTEVTRYKTVAFLDFSGNKGRDISSRLETTVIKAEVNDKKQYSVVDRANIDKIIKEQQFQMTMANPDTIVDFGQLVGAEAVWSGNAQSTYNVSRSYETRTKCMNYVDGKCTYLREYTVPCETRDMIVNVTPKLTSISTGQVVYAKEFKGRDNSYGCSDSIFTPESEGELYENALKNILYGFRLDIAPYVQTIQIELMSKTDGTNDSSKLLLKNGISFAKNNRMEKACELWQNGLKESPYSISLNYNIGVCKELAGKYNDALSYFSKAEDYAGKPLKTISDAINRAKESIENQKTLKQQM</sequence>
<accession>A0A9D2GST1</accession>
<protein>
    <recommendedName>
        <fullName evidence="3">Tetratricopeptide repeat protein</fullName>
    </recommendedName>
</protein>